<comment type="caution">
    <text evidence="6">The sequence shown here is derived from an EMBL/GenBank/DDBJ whole genome shotgun (WGS) entry which is preliminary data.</text>
</comment>
<keyword evidence="5" id="KW-0378">Hydrolase</keyword>
<dbReference type="AlphaFoldDB" id="A0A8J6NSS4"/>
<proteinExistence type="predicted"/>
<keyword evidence="4" id="KW-0547">Nucleotide-binding</keyword>
<name>A0A8J6NSS4_9BACT</name>
<evidence type="ECO:0000256" key="3">
    <source>
        <dbReference type="ARBA" id="ARBA00022722"/>
    </source>
</evidence>
<dbReference type="Proteomes" id="UP000603434">
    <property type="component" value="Unassembled WGS sequence"/>
</dbReference>
<organism evidence="6 7">
    <name type="scientific">Candidatus Desulfatibia profunda</name>
    <dbReference type="NCBI Taxonomy" id="2841695"/>
    <lineage>
        <taxon>Bacteria</taxon>
        <taxon>Pseudomonadati</taxon>
        <taxon>Thermodesulfobacteriota</taxon>
        <taxon>Desulfobacteria</taxon>
        <taxon>Desulfobacterales</taxon>
        <taxon>Desulfobacterales incertae sedis</taxon>
        <taxon>Candidatus Desulfatibia</taxon>
    </lineage>
</organism>
<keyword evidence="1" id="KW-0597">Phosphoprotein</keyword>
<dbReference type="GO" id="GO:0016787">
    <property type="term" value="F:hydrolase activity"/>
    <property type="evidence" value="ECO:0007669"/>
    <property type="project" value="UniProtKB-KW"/>
</dbReference>
<sequence>MPHRDWKFRIQDILDAVSAVQKYTQGMKFKTFTEDRRTVDAVVRNLIIIGEAAVHIPEDICLKYPEVPWYDMRGMRNFVVHEYFRASDSVIWDTVQVDLPPLPALLKKILD</sequence>
<dbReference type="GO" id="GO:0004540">
    <property type="term" value="F:RNA nuclease activity"/>
    <property type="evidence" value="ECO:0007669"/>
    <property type="project" value="InterPro"/>
</dbReference>
<evidence type="ECO:0000256" key="5">
    <source>
        <dbReference type="ARBA" id="ARBA00022801"/>
    </source>
</evidence>
<evidence type="ECO:0000256" key="1">
    <source>
        <dbReference type="ARBA" id="ARBA00022553"/>
    </source>
</evidence>
<dbReference type="PANTHER" id="PTHR34139">
    <property type="entry name" value="UPF0331 PROTEIN MJ0127"/>
    <property type="match status" value="1"/>
</dbReference>
<keyword evidence="2" id="KW-1277">Toxin-antitoxin system</keyword>
<dbReference type="GO" id="GO:0000166">
    <property type="term" value="F:nucleotide binding"/>
    <property type="evidence" value="ECO:0007669"/>
    <property type="project" value="UniProtKB-KW"/>
</dbReference>
<dbReference type="EMBL" id="JACNJH010000206">
    <property type="protein sequence ID" value="MBC8362591.1"/>
    <property type="molecule type" value="Genomic_DNA"/>
</dbReference>
<keyword evidence="3" id="KW-0540">Nuclease</keyword>
<gene>
    <name evidence="6" type="ORF">H8E23_14490</name>
</gene>
<dbReference type="InterPro" id="IPR051813">
    <property type="entry name" value="HepT_RNase_toxin"/>
</dbReference>
<protein>
    <submittedName>
        <fullName evidence="6">DUF86 domain-containing protein</fullName>
    </submittedName>
</protein>
<accession>A0A8J6NSS4</accession>
<evidence type="ECO:0000313" key="6">
    <source>
        <dbReference type="EMBL" id="MBC8362591.1"/>
    </source>
</evidence>
<evidence type="ECO:0000313" key="7">
    <source>
        <dbReference type="Proteomes" id="UP000603434"/>
    </source>
</evidence>
<dbReference type="InterPro" id="IPR008201">
    <property type="entry name" value="HepT-like"/>
</dbReference>
<evidence type="ECO:0000256" key="4">
    <source>
        <dbReference type="ARBA" id="ARBA00022741"/>
    </source>
</evidence>
<evidence type="ECO:0000256" key="2">
    <source>
        <dbReference type="ARBA" id="ARBA00022649"/>
    </source>
</evidence>
<reference evidence="6 7" key="1">
    <citation type="submission" date="2020-08" db="EMBL/GenBank/DDBJ databases">
        <title>Bridging the membrane lipid divide: bacteria of the FCB group superphylum have the potential to synthesize archaeal ether lipids.</title>
        <authorList>
            <person name="Villanueva L."/>
            <person name="Von Meijenfeldt F.A.B."/>
            <person name="Westbye A.B."/>
            <person name="Yadav S."/>
            <person name="Hopmans E.C."/>
            <person name="Dutilh B.E."/>
            <person name="Sinninghe Damste J.S."/>
        </authorList>
    </citation>
    <scope>NUCLEOTIDE SEQUENCE [LARGE SCALE GENOMIC DNA]</scope>
    <source>
        <strain evidence="6">NIOZ-UU30</strain>
    </source>
</reference>
<dbReference type="Pfam" id="PF01934">
    <property type="entry name" value="HepT-like"/>
    <property type="match status" value="1"/>
</dbReference>
<dbReference type="GO" id="GO:0110001">
    <property type="term" value="C:toxin-antitoxin complex"/>
    <property type="evidence" value="ECO:0007669"/>
    <property type="project" value="InterPro"/>
</dbReference>
<dbReference type="PANTHER" id="PTHR34139:SF1">
    <property type="entry name" value="RNASE MJ1380-RELATED"/>
    <property type="match status" value="1"/>
</dbReference>